<evidence type="ECO:0000313" key="2">
    <source>
        <dbReference type="EMBL" id="SET18646.1"/>
    </source>
</evidence>
<dbReference type="Proteomes" id="UP000182121">
    <property type="component" value="Unassembled WGS sequence"/>
</dbReference>
<gene>
    <name evidence="1" type="ORF">FOC47_13190</name>
    <name evidence="2" type="ORF">SAMN05216521_100264</name>
</gene>
<reference evidence="1 4" key="2">
    <citation type="submission" date="2019-11" db="EMBL/GenBank/DDBJ databases">
        <title>FDA dAtabase for Regulatory Grade micrObial Sequences (FDA-ARGOS): Supporting development and validation of Infectious Disease Dx tests.</title>
        <authorList>
            <person name="Turner S."/>
            <person name="Byrd R."/>
            <person name="Tallon L."/>
            <person name="Sadzewicz L."/>
            <person name="Vavikolanu K."/>
            <person name="Mehta A."/>
            <person name="Aluvathingal J."/>
            <person name="Nadendla S."/>
            <person name="Myers T."/>
            <person name="Yan Y."/>
            <person name="Sichtig H."/>
        </authorList>
    </citation>
    <scope>NUCLEOTIDE SEQUENCE [LARGE SCALE GENOMIC DNA]</scope>
    <source>
        <strain evidence="1 4">FDAARGOS_739</strain>
    </source>
</reference>
<evidence type="ECO:0000313" key="4">
    <source>
        <dbReference type="Proteomes" id="UP000501069"/>
    </source>
</evidence>
<sequence length="329" mass="37932">MSTQTYSYIFHGYGGENSLMPLVNFMECRGHQVLVIDDQKFPYERGELYHRLEDMKKQSGIVLISSAHVWFDEFNYHYFYGKDCNMISVIELIDFLKPAYTVFYPHDMESFVHFSEIPWLDLFDMVMLPYAHNLYYRLLGCCRRVEVVGWMKKQRTVNPVIDQENPVYSPVFFPSNIITFYEQLGAEGYADWFRRYTGPNIPLKMPAGDAGITPILSGEGYQILDSSQSVYDVMAGHNLIIGSGHSSIIFEAAFSGIPVISLLDGVFPDEEYIKSLSGIKGIYPLHPEELLGFIKDINTRHILLESGPDILMPFDFERVYKYLTEFSEN</sequence>
<accession>A0A1I0CHM8</accession>
<evidence type="ECO:0000313" key="3">
    <source>
        <dbReference type="Proteomes" id="UP000182121"/>
    </source>
</evidence>
<evidence type="ECO:0000313" key="1">
    <source>
        <dbReference type="EMBL" id="QIX91411.1"/>
    </source>
</evidence>
<reference evidence="2 3" key="1">
    <citation type="submission" date="2016-10" db="EMBL/GenBank/DDBJ databases">
        <authorList>
            <person name="Varghese N."/>
            <person name="Submissions S."/>
        </authorList>
    </citation>
    <scope>NUCLEOTIDE SEQUENCE [LARGE SCALE GENOMIC DNA]</scope>
    <source>
        <strain evidence="2 3">NLAE-zl-C196</strain>
    </source>
</reference>
<dbReference type="EMBL" id="CP050964">
    <property type="protein sequence ID" value="QIX91411.1"/>
    <property type="molecule type" value="Genomic_DNA"/>
</dbReference>
<name>A0A1I0CHM8_9FIRM</name>
<proteinExistence type="predicted"/>
<dbReference type="RefSeq" id="WP_003525040.1">
    <property type="nucleotide sequence ID" value="NZ_AP031445.1"/>
</dbReference>
<protein>
    <submittedName>
        <fullName evidence="2">Uncharacterized protein</fullName>
    </submittedName>
</protein>
<dbReference type="Proteomes" id="UP000501069">
    <property type="component" value="Chromosome"/>
</dbReference>
<organism evidence="2 3">
    <name type="scientific">Enterocloster clostridioformis</name>
    <dbReference type="NCBI Taxonomy" id="1531"/>
    <lineage>
        <taxon>Bacteria</taxon>
        <taxon>Bacillati</taxon>
        <taxon>Bacillota</taxon>
        <taxon>Clostridia</taxon>
        <taxon>Lachnospirales</taxon>
        <taxon>Lachnospiraceae</taxon>
        <taxon>Enterocloster</taxon>
    </lineage>
</organism>
<dbReference type="AlphaFoldDB" id="A0A1I0CHM8"/>
<dbReference type="GeneID" id="57962118"/>
<dbReference type="EMBL" id="FOIO01000002">
    <property type="protein sequence ID" value="SET18646.1"/>
    <property type="molecule type" value="Genomic_DNA"/>
</dbReference>